<dbReference type="EMBL" id="GEMB01007321">
    <property type="protein sequence ID" value="JAR96056.1"/>
    <property type="molecule type" value="Transcribed_RNA"/>
</dbReference>
<organism evidence="1">
    <name type="scientific">Triatoma infestans</name>
    <name type="common">Assassin bug</name>
    <dbReference type="NCBI Taxonomy" id="30076"/>
    <lineage>
        <taxon>Eukaryota</taxon>
        <taxon>Metazoa</taxon>
        <taxon>Ecdysozoa</taxon>
        <taxon>Arthropoda</taxon>
        <taxon>Hexapoda</taxon>
        <taxon>Insecta</taxon>
        <taxon>Pterygota</taxon>
        <taxon>Neoptera</taxon>
        <taxon>Paraneoptera</taxon>
        <taxon>Hemiptera</taxon>
        <taxon>Heteroptera</taxon>
        <taxon>Panheteroptera</taxon>
        <taxon>Cimicomorpha</taxon>
        <taxon>Reduviidae</taxon>
        <taxon>Triatominae</taxon>
        <taxon>Triatoma</taxon>
    </lineage>
</organism>
<protein>
    <submittedName>
        <fullName evidence="1">Titin</fullName>
    </submittedName>
</protein>
<proteinExistence type="predicted"/>
<feature type="non-terminal residue" evidence="1">
    <location>
        <position position="172"/>
    </location>
</feature>
<accession>A0A170URR5</accession>
<reference evidence="1" key="1">
    <citation type="submission" date="2016-04" db="EMBL/GenBank/DDBJ databases">
        <authorList>
            <person name="Calderon-Fernandez G.M.Sr."/>
        </authorList>
    </citation>
    <scope>NUCLEOTIDE SEQUENCE</scope>
    <source>
        <strain evidence="1">Int1</strain>
        <tissue evidence="1">Integument</tissue>
    </source>
</reference>
<evidence type="ECO:0000313" key="1">
    <source>
        <dbReference type="EMBL" id="JAR96056.1"/>
    </source>
</evidence>
<dbReference type="AlphaFoldDB" id="A0A170URR5"/>
<sequence>LNISEQEVLEVSEVLPQLAVGEVPELSISTAKGSKSQIPFKSVQLSETTTQEKEGILLDVKKPETKVAGTTLNESESVQITSTISGYKEGYLPATEMPLGQKAVTDVPTHEVAETAELILGINLGEYVEVKPQTITAGSEHIAFESISQSQVLVGDTIQELGEEHKPDKKTA</sequence>
<name>A0A170URR5_TRIIF</name>
<reference evidence="1" key="2">
    <citation type="journal article" date="2017" name="J. Med. Entomol.">
        <title>Transcriptome Analysis of the Triatoma infestans (Hemiptera: Reduviidae) Integument.</title>
        <authorList>
            <person name="Calderon-Fernandez G.M."/>
            <person name="Moriconi D.E."/>
            <person name="Dulbecco A.B."/>
            <person name="Juarez M.P."/>
        </authorList>
    </citation>
    <scope>NUCLEOTIDE SEQUENCE</scope>
    <source>
        <strain evidence="1">Int1</strain>
        <tissue evidence="1">Integument</tissue>
    </source>
</reference>
<feature type="non-terminal residue" evidence="1">
    <location>
        <position position="1"/>
    </location>
</feature>